<dbReference type="CDD" id="cd00096">
    <property type="entry name" value="Ig"/>
    <property type="match status" value="1"/>
</dbReference>
<dbReference type="AlphaFoldDB" id="A0A8B6GHZ5"/>
<protein>
    <recommendedName>
        <fullName evidence="4">Ig-like domain-containing protein</fullName>
    </recommendedName>
</protein>
<keyword evidence="3" id="KW-0472">Membrane</keyword>
<dbReference type="Gene3D" id="2.60.40.10">
    <property type="entry name" value="Immunoglobulins"/>
    <property type="match status" value="1"/>
</dbReference>
<dbReference type="InterPro" id="IPR000884">
    <property type="entry name" value="TSP1_rpt"/>
</dbReference>
<keyword evidence="6" id="KW-1185">Reference proteome</keyword>
<dbReference type="SMART" id="SM00409">
    <property type="entry name" value="IG"/>
    <property type="match status" value="1"/>
</dbReference>
<dbReference type="InterPro" id="IPR007110">
    <property type="entry name" value="Ig-like_dom"/>
</dbReference>
<dbReference type="PROSITE" id="PS50092">
    <property type="entry name" value="TSP1"/>
    <property type="match status" value="1"/>
</dbReference>
<dbReference type="EMBL" id="UYJE01008481">
    <property type="protein sequence ID" value="VDI64209.1"/>
    <property type="molecule type" value="Genomic_DNA"/>
</dbReference>
<dbReference type="InterPro" id="IPR036179">
    <property type="entry name" value="Ig-like_dom_sf"/>
</dbReference>
<keyword evidence="1" id="KW-0677">Repeat</keyword>
<evidence type="ECO:0000313" key="5">
    <source>
        <dbReference type="EMBL" id="VDI64209.1"/>
    </source>
</evidence>
<dbReference type="SUPFAM" id="SSF82895">
    <property type="entry name" value="TSP-1 type 1 repeat"/>
    <property type="match status" value="1"/>
</dbReference>
<dbReference type="PROSITE" id="PS50835">
    <property type="entry name" value="IG_LIKE"/>
    <property type="match status" value="1"/>
</dbReference>
<dbReference type="PANTHER" id="PTHR16311:SF3">
    <property type="entry name" value="THROMBOSPONDIN TYPE-1 DOMAIN-CONTAINING PROTEIN 1"/>
    <property type="match status" value="1"/>
</dbReference>
<evidence type="ECO:0000313" key="6">
    <source>
        <dbReference type="Proteomes" id="UP000596742"/>
    </source>
</evidence>
<dbReference type="SMART" id="SM00209">
    <property type="entry name" value="TSP1"/>
    <property type="match status" value="1"/>
</dbReference>
<name>A0A8B6GHZ5_MYTGA</name>
<dbReference type="InterPro" id="IPR036383">
    <property type="entry name" value="TSP1_rpt_sf"/>
</dbReference>
<dbReference type="SUPFAM" id="SSF48726">
    <property type="entry name" value="Immunoglobulin"/>
    <property type="match status" value="1"/>
</dbReference>
<evidence type="ECO:0000256" key="3">
    <source>
        <dbReference type="SAM" id="Phobius"/>
    </source>
</evidence>
<dbReference type="Proteomes" id="UP000596742">
    <property type="component" value="Unassembled WGS sequence"/>
</dbReference>
<evidence type="ECO:0000256" key="2">
    <source>
        <dbReference type="ARBA" id="ARBA00023157"/>
    </source>
</evidence>
<dbReference type="InterPro" id="IPR003599">
    <property type="entry name" value="Ig_sub"/>
</dbReference>
<evidence type="ECO:0000259" key="4">
    <source>
        <dbReference type="PROSITE" id="PS50835"/>
    </source>
</evidence>
<dbReference type="FunFam" id="2.20.100.10:FF:000007">
    <property type="entry name" value="Thrombospondin 1"/>
    <property type="match status" value="1"/>
</dbReference>
<dbReference type="GO" id="GO:0071944">
    <property type="term" value="C:cell periphery"/>
    <property type="evidence" value="ECO:0007669"/>
    <property type="project" value="TreeGrafter"/>
</dbReference>
<dbReference type="InterPro" id="IPR038877">
    <property type="entry name" value="THSD1"/>
</dbReference>
<dbReference type="InterPro" id="IPR003598">
    <property type="entry name" value="Ig_sub2"/>
</dbReference>
<dbReference type="InterPro" id="IPR013783">
    <property type="entry name" value="Ig-like_fold"/>
</dbReference>
<comment type="caution">
    <text evidence="5">The sequence shown here is derived from an EMBL/GenBank/DDBJ whole genome shotgun (WGS) entry which is preliminary data.</text>
</comment>
<keyword evidence="2" id="KW-1015">Disulfide bond</keyword>
<dbReference type="OrthoDB" id="6114388at2759"/>
<dbReference type="SMART" id="SM00408">
    <property type="entry name" value="IGc2"/>
    <property type="match status" value="1"/>
</dbReference>
<keyword evidence="3" id="KW-0812">Transmembrane</keyword>
<dbReference type="Pfam" id="PF13927">
    <property type="entry name" value="Ig_3"/>
    <property type="match status" value="1"/>
</dbReference>
<feature type="domain" description="Ig-like" evidence="4">
    <location>
        <begin position="10"/>
        <end position="82"/>
    </location>
</feature>
<sequence length="418" mass="47840">MDLLTYISLANFALYHILADDKFVKSGDNITLQCSLLGKSFRWMKDSYIHLIDNKKYDGTSTSSLTVINTDRHDTGRYSCNVFTSLGVWRSGTDYKLNIILNGNWSKWSKWSECSKTCGGGVWTKSRSCTDPLPLNGGLDCVGSPYYTRICSIEPCPDFEERSNRNKSETDIQILQTTFSDVTIGFIMVGIGFTIIVITTGVLAIMCNRYRKPNILPVRQKQKLFFPGSSDKTEMKFWNTDIDHHAIPTLPIDENIGNYVYNNEILELESRSKRQRKVKTPQFSQNTLTQGYYLQSEKCNSKLESHVFLPIESRYEYFEIDEELSTNLSYDNANFSYEDLIAKKQYLYLPINQSINSEDIDGNSIVSPTDYSYIDGKSSFQLNEYGYIDGTTSFEPIDYGYIDGQSSFEPADYDYIDE</sequence>
<feature type="transmembrane region" description="Helical" evidence="3">
    <location>
        <begin position="184"/>
        <end position="206"/>
    </location>
</feature>
<keyword evidence="3" id="KW-1133">Transmembrane helix</keyword>
<reference evidence="5" key="1">
    <citation type="submission" date="2018-11" db="EMBL/GenBank/DDBJ databases">
        <authorList>
            <person name="Alioto T."/>
            <person name="Alioto T."/>
        </authorList>
    </citation>
    <scope>NUCLEOTIDE SEQUENCE</scope>
</reference>
<dbReference type="PANTHER" id="PTHR16311">
    <property type="entry name" value="THROMBOSPONDIN TYPE I DOMAIN-CONTAINING 1"/>
    <property type="match status" value="1"/>
</dbReference>
<dbReference type="Gene3D" id="2.20.100.10">
    <property type="entry name" value="Thrombospondin type-1 (TSP1) repeat"/>
    <property type="match status" value="1"/>
</dbReference>
<gene>
    <name evidence="5" type="ORF">MGAL_10B058691</name>
</gene>
<organism evidence="5 6">
    <name type="scientific">Mytilus galloprovincialis</name>
    <name type="common">Mediterranean mussel</name>
    <dbReference type="NCBI Taxonomy" id="29158"/>
    <lineage>
        <taxon>Eukaryota</taxon>
        <taxon>Metazoa</taxon>
        <taxon>Spiralia</taxon>
        <taxon>Lophotrochozoa</taxon>
        <taxon>Mollusca</taxon>
        <taxon>Bivalvia</taxon>
        <taxon>Autobranchia</taxon>
        <taxon>Pteriomorphia</taxon>
        <taxon>Mytilida</taxon>
        <taxon>Mytiloidea</taxon>
        <taxon>Mytilidae</taxon>
        <taxon>Mytilinae</taxon>
        <taxon>Mytilus</taxon>
    </lineage>
</organism>
<proteinExistence type="predicted"/>
<accession>A0A8B6GHZ5</accession>
<dbReference type="Pfam" id="PF00090">
    <property type="entry name" value="TSP_1"/>
    <property type="match status" value="1"/>
</dbReference>
<evidence type="ECO:0000256" key="1">
    <source>
        <dbReference type="ARBA" id="ARBA00022737"/>
    </source>
</evidence>